<organism evidence="3 4">
    <name type="scientific">Araneus ventricosus</name>
    <name type="common">Orbweaver spider</name>
    <name type="synonym">Epeira ventricosa</name>
    <dbReference type="NCBI Taxonomy" id="182803"/>
    <lineage>
        <taxon>Eukaryota</taxon>
        <taxon>Metazoa</taxon>
        <taxon>Ecdysozoa</taxon>
        <taxon>Arthropoda</taxon>
        <taxon>Chelicerata</taxon>
        <taxon>Arachnida</taxon>
        <taxon>Araneae</taxon>
        <taxon>Araneomorphae</taxon>
        <taxon>Entelegynae</taxon>
        <taxon>Araneoidea</taxon>
        <taxon>Araneidae</taxon>
        <taxon>Araneus</taxon>
    </lineage>
</organism>
<evidence type="ECO:0000259" key="2">
    <source>
        <dbReference type="Pfam" id="PF13843"/>
    </source>
</evidence>
<name>A0A4Y2QHD0_ARAVE</name>
<reference evidence="3 4" key="1">
    <citation type="journal article" date="2019" name="Sci. Rep.">
        <title>Orb-weaving spider Araneus ventricosus genome elucidates the spidroin gene catalogue.</title>
        <authorList>
            <person name="Kono N."/>
            <person name="Nakamura H."/>
            <person name="Ohtoshi R."/>
            <person name="Moran D.A.P."/>
            <person name="Shinohara A."/>
            <person name="Yoshida Y."/>
            <person name="Fujiwara M."/>
            <person name="Mori M."/>
            <person name="Tomita M."/>
            <person name="Arakawa K."/>
        </authorList>
    </citation>
    <scope>NUCLEOTIDE SEQUENCE [LARGE SCALE GENOMIC DNA]</scope>
</reference>
<dbReference type="AlphaFoldDB" id="A0A4Y2QHD0"/>
<feature type="domain" description="PiggyBac transposable element-derived protein" evidence="2">
    <location>
        <begin position="7"/>
        <end position="168"/>
    </location>
</feature>
<sequence length="213" mass="24465">MFITWKTYCGKKDNVPRSEKGLGYDVIHFLCSCLKSTGHHIFFDRFFSIVLLMRDLFNAGQYSTGTIMLNRKFHPENIKEFKLKTAGKSKCFQCIETPDLTCIIWKDKKEITLVSTANKYTIESTKRRIGGNVASIPCPLTIRQYNKFMGGVDLTDQKRQYYDVARKTIGQLATPDSPRASRPSGLSTTRSEGKRQTSPFHQSIYQQNLRTKR</sequence>
<gene>
    <name evidence="3" type="ORF">AVEN_94309_1</name>
</gene>
<feature type="region of interest" description="Disordered" evidence="1">
    <location>
        <begin position="172"/>
        <end position="213"/>
    </location>
</feature>
<evidence type="ECO:0000313" key="3">
    <source>
        <dbReference type="EMBL" id="GBN62701.1"/>
    </source>
</evidence>
<dbReference type="OrthoDB" id="6420474at2759"/>
<protein>
    <recommendedName>
        <fullName evidence="2">PiggyBac transposable element-derived protein domain-containing protein</fullName>
    </recommendedName>
</protein>
<evidence type="ECO:0000256" key="1">
    <source>
        <dbReference type="SAM" id="MobiDB-lite"/>
    </source>
</evidence>
<accession>A0A4Y2QHD0</accession>
<dbReference type="EMBL" id="BGPR01013891">
    <property type="protein sequence ID" value="GBN62701.1"/>
    <property type="molecule type" value="Genomic_DNA"/>
</dbReference>
<dbReference type="PANTHER" id="PTHR46599:SF3">
    <property type="entry name" value="PIGGYBAC TRANSPOSABLE ELEMENT-DERIVED PROTEIN 4"/>
    <property type="match status" value="1"/>
</dbReference>
<comment type="caution">
    <text evidence="3">The sequence shown here is derived from an EMBL/GenBank/DDBJ whole genome shotgun (WGS) entry which is preliminary data.</text>
</comment>
<feature type="compositionally biased region" description="Polar residues" evidence="1">
    <location>
        <begin position="184"/>
        <end position="213"/>
    </location>
</feature>
<dbReference type="Proteomes" id="UP000499080">
    <property type="component" value="Unassembled WGS sequence"/>
</dbReference>
<dbReference type="Pfam" id="PF13843">
    <property type="entry name" value="DDE_Tnp_1_7"/>
    <property type="match status" value="1"/>
</dbReference>
<dbReference type="InterPro" id="IPR029526">
    <property type="entry name" value="PGBD"/>
</dbReference>
<evidence type="ECO:0000313" key="4">
    <source>
        <dbReference type="Proteomes" id="UP000499080"/>
    </source>
</evidence>
<dbReference type="PANTHER" id="PTHR46599">
    <property type="entry name" value="PIGGYBAC TRANSPOSABLE ELEMENT-DERIVED PROTEIN 4"/>
    <property type="match status" value="1"/>
</dbReference>
<keyword evidence="4" id="KW-1185">Reference proteome</keyword>
<proteinExistence type="predicted"/>